<keyword evidence="2" id="KW-1185">Reference proteome</keyword>
<dbReference type="OrthoDB" id="2012566at2759"/>
<dbReference type="AlphaFoldDB" id="A0A9P7VLV0"/>
<evidence type="ECO:0000313" key="1">
    <source>
        <dbReference type="EMBL" id="KAG7442331.1"/>
    </source>
</evidence>
<name>A0A9P7VLV0_9AGAR</name>
<organism evidence="1 2">
    <name type="scientific">Guyanagaster necrorhizus</name>
    <dbReference type="NCBI Taxonomy" id="856835"/>
    <lineage>
        <taxon>Eukaryota</taxon>
        <taxon>Fungi</taxon>
        <taxon>Dikarya</taxon>
        <taxon>Basidiomycota</taxon>
        <taxon>Agaricomycotina</taxon>
        <taxon>Agaricomycetes</taxon>
        <taxon>Agaricomycetidae</taxon>
        <taxon>Agaricales</taxon>
        <taxon>Marasmiineae</taxon>
        <taxon>Physalacriaceae</taxon>
        <taxon>Guyanagaster</taxon>
    </lineage>
</organism>
<dbReference type="GeneID" id="66105928"/>
<accession>A0A9P7VLV0</accession>
<protein>
    <submittedName>
        <fullName evidence="1">Uncharacterized protein</fullName>
    </submittedName>
</protein>
<reference evidence="1" key="1">
    <citation type="submission" date="2020-11" db="EMBL/GenBank/DDBJ databases">
        <title>Adaptations for nitrogen fixation in a non-lichenized fungal sporocarp promotes dispersal by wood-feeding termites.</title>
        <authorList>
            <consortium name="DOE Joint Genome Institute"/>
            <person name="Koch R.A."/>
            <person name="Yoon G."/>
            <person name="Arayal U."/>
            <person name="Lail K."/>
            <person name="Amirebrahimi M."/>
            <person name="Labutti K."/>
            <person name="Lipzen A."/>
            <person name="Riley R."/>
            <person name="Barry K."/>
            <person name="Henrissat B."/>
            <person name="Grigoriev I.V."/>
            <person name="Herr J.R."/>
            <person name="Aime M.C."/>
        </authorList>
    </citation>
    <scope>NUCLEOTIDE SEQUENCE</scope>
    <source>
        <strain evidence="1">MCA 3950</strain>
    </source>
</reference>
<gene>
    <name evidence="1" type="ORF">BT62DRAFT_906311</name>
</gene>
<dbReference type="RefSeq" id="XP_043035831.1">
    <property type="nucleotide sequence ID" value="XM_043183631.1"/>
</dbReference>
<comment type="caution">
    <text evidence="1">The sequence shown here is derived from an EMBL/GenBank/DDBJ whole genome shotgun (WGS) entry which is preliminary data.</text>
</comment>
<dbReference type="EMBL" id="MU250552">
    <property type="protein sequence ID" value="KAG7442331.1"/>
    <property type="molecule type" value="Genomic_DNA"/>
</dbReference>
<feature type="non-terminal residue" evidence="1">
    <location>
        <position position="1"/>
    </location>
</feature>
<sequence length="129" mass="14172">LLHRAYVQGSRYYKTAECFLFFLYPFISDCDDPVVHTRFYPLLKERITEQIGAAGDGLALAMRLVVCHFTGVRNGIDLQTLGAFQCEDGGWDTRLIYKCGTSGLSIGNRGLTAVMAIHAIQCSSSLASS</sequence>
<dbReference type="Proteomes" id="UP000812287">
    <property type="component" value="Unassembled WGS sequence"/>
</dbReference>
<proteinExistence type="predicted"/>
<evidence type="ECO:0000313" key="2">
    <source>
        <dbReference type="Proteomes" id="UP000812287"/>
    </source>
</evidence>